<evidence type="ECO:0000313" key="2">
    <source>
        <dbReference type="EMBL" id="HIX58270.1"/>
    </source>
</evidence>
<comment type="caution">
    <text evidence="2">The sequence shown here is derived from an EMBL/GenBank/DDBJ whole genome shotgun (WGS) entry which is preliminary data.</text>
</comment>
<gene>
    <name evidence="2" type="ORF">IAA45_00930</name>
</gene>
<keyword evidence="1" id="KW-1133">Transmembrane helix</keyword>
<dbReference type="Proteomes" id="UP000886817">
    <property type="component" value="Unassembled WGS sequence"/>
</dbReference>
<keyword evidence="1" id="KW-0472">Membrane</keyword>
<evidence type="ECO:0000256" key="1">
    <source>
        <dbReference type="SAM" id="Phobius"/>
    </source>
</evidence>
<proteinExistence type="predicted"/>
<reference evidence="2" key="1">
    <citation type="journal article" date="2021" name="PeerJ">
        <title>Extensive microbial diversity within the chicken gut microbiome revealed by metagenomics and culture.</title>
        <authorList>
            <person name="Gilroy R."/>
            <person name="Ravi A."/>
            <person name="Getino M."/>
            <person name="Pursley I."/>
            <person name="Horton D.L."/>
            <person name="Alikhan N.F."/>
            <person name="Baker D."/>
            <person name="Gharbi K."/>
            <person name="Hall N."/>
            <person name="Watson M."/>
            <person name="Adriaenssens E.M."/>
            <person name="Foster-Nyarko E."/>
            <person name="Jarju S."/>
            <person name="Secka A."/>
            <person name="Antonio M."/>
            <person name="Oren A."/>
            <person name="Chaudhuri R.R."/>
            <person name="La Ragione R."/>
            <person name="Hildebrand F."/>
            <person name="Pallen M.J."/>
        </authorList>
    </citation>
    <scope>NUCLEOTIDE SEQUENCE</scope>
    <source>
        <strain evidence="2">ChiSjej1B19-8411</strain>
    </source>
</reference>
<feature type="transmembrane region" description="Helical" evidence="1">
    <location>
        <begin position="54"/>
        <end position="72"/>
    </location>
</feature>
<organism evidence="2 3">
    <name type="scientific">Candidatus Blautia gallistercoris</name>
    <dbReference type="NCBI Taxonomy" id="2838490"/>
    <lineage>
        <taxon>Bacteria</taxon>
        <taxon>Bacillati</taxon>
        <taxon>Bacillota</taxon>
        <taxon>Clostridia</taxon>
        <taxon>Lachnospirales</taxon>
        <taxon>Lachnospiraceae</taxon>
        <taxon>Blautia</taxon>
    </lineage>
</organism>
<dbReference type="EMBL" id="DXEX01000024">
    <property type="protein sequence ID" value="HIX58270.1"/>
    <property type="molecule type" value="Genomic_DNA"/>
</dbReference>
<reference evidence="2" key="2">
    <citation type="submission" date="2021-04" db="EMBL/GenBank/DDBJ databases">
        <authorList>
            <person name="Gilroy R."/>
        </authorList>
    </citation>
    <scope>NUCLEOTIDE SEQUENCE</scope>
    <source>
        <strain evidence="2">ChiSjej1B19-8411</strain>
    </source>
</reference>
<dbReference type="AlphaFoldDB" id="A0A9D2B221"/>
<feature type="non-terminal residue" evidence="2">
    <location>
        <position position="1"/>
    </location>
</feature>
<name>A0A9D2B221_9FIRM</name>
<evidence type="ECO:0000313" key="3">
    <source>
        <dbReference type="Proteomes" id="UP000886817"/>
    </source>
</evidence>
<keyword evidence="1" id="KW-0812">Transmembrane</keyword>
<sequence>VPYLSTVFFGLWIIRKFSGPETLYACTGIAAGISCLGIFTRTLFPFFYTLQYTSVWLIIGLTMCILVITELWKNMKRTEELPWNYS</sequence>
<accession>A0A9D2B221</accession>
<protein>
    <submittedName>
        <fullName evidence="2">Uncharacterized protein</fullName>
    </submittedName>
</protein>
<feature type="transmembrane region" description="Helical" evidence="1">
    <location>
        <begin position="23"/>
        <end position="48"/>
    </location>
</feature>